<keyword evidence="1" id="KW-0808">Transferase</keyword>
<keyword evidence="3" id="KW-0540">Nuclease</keyword>
<evidence type="ECO:0000256" key="6">
    <source>
        <dbReference type="ARBA" id="ARBA00022918"/>
    </source>
</evidence>
<keyword evidence="2" id="KW-0548">Nucleotidyltransferase</keyword>
<dbReference type="EMBL" id="NCKW01003386">
    <property type="protein sequence ID" value="POM76863.1"/>
    <property type="molecule type" value="Genomic_DNA"/>
</dbReference>
<organism evidence="8 9">
    <name type="scientific">Phytophthora palmivora</name>
    <dbReference type="NCBI Taxonomy" id="4796"/>
    <lineage>
        <taxon>Eukaryota</taxon>
        <taxon>Sar</taxon>
        <taxon>Stramenopiles</taxon>
        <taxon>Oomycota</taxon>
        <taxon>Peronosporomycetes</taxon>
        <taxon>Peronosporales</taxon>
        <taxon>Peronosporaceae</taxon>
        <taxon>Phytophthora</taxon>
    </lineage>
</organism>
<keyword evidence="9" id="KW-1185">Reference proteome</keyword>
<dbReference type="Gene3D" id="3.30.70.270">
    <property type="match status" value="1"/>
</dbReference>
<comment type="caution">
    <text evidence="8">The sequence shown here is derived from an EMBL/GenBank/DDBJ whole genome shotgun (WGS) entry which is preliminary data.</text>
</comment>
<evidence type="ECO:0000313" key="9">
    <source>
        <dbReference type="Proteomes" id="UP000237271"/>
    </source>
</evidence>
<dbReference type="InterPro" id="IPR041373">
    <property type="entry name" value="RT_RNaseH"/>
</dbReference>
<proteinExistence type="predicted"/>
<dbReference type="Pfam" id="PF17917">
    <property type="entry name" value="RT_RNaseH"/>
    <property type="match status" value="1"/>
</dbReference>
<keyword evidence="6" id="KW-0695">RNA-directed DNA polymerase</keyword>
<keyword evidence="5" id="KW-0378">Hydrolase</keyword>
<feature type="domain" description="Reverse transcriptase RNase H-like" evidence="7">
    <location>
        <begin position="111"/>
        <end position="165"/>
    </location>
</feature>
<name>A0A2P4YGD9_9STRA</name>
<gene>
    <name evidence="8" type="ORF">PHPALM_5855</name>
</gene>
<keyword evidence="4" id="KW-0255">Endonuclease</keyword>
<evidence type="ECO:0000256" key="5">
    <source>
        <dbReference type="ARBA" id="ARBA00022801"/>
    </source>
</evidence>
<dbReference type="InterPro" id="IPR050951">
    <property type="entry name" value="Retrovirus_Pol_polyprotein"/>
</dbReference>
<evidence type="ECO:0000256" key="4">
    <source>
        <dbReference type="ARBA" id="ARBA00022759"/>
    </source>
</evidence>
<evidence type="ECO:0000256" key="2">
    <source>
        <dbReference type="ARBA" id="ARBA00022695"/>
    </source>
</evidence>
<dbReference type="AlphaFoldDB" id="A0A2P4YGD9"/>
<evidence type="ECO:0000259" key="7">
    <source>
        <dbReference type="Pfam" id="PF17917"/>
    </source>
</evidence>
<dbReference type="SUPFAM" id="SSF56672">
    <property type="entry name" value="DNA/RNA polymerases"/>
    <property type="match status" value="1"/>
</dbReference>
<sequence>MVSNLLRPYRNLAPSFFDDIFIHSHAEGDLSAVEMHLKHLLQVFEVMRENKLYDNLKKYIFCAPEIPVLGSYVSKEGIRADPVKVETICPFHVACDASDFEIGCALMQFDKQGRAMRYALIKFRAYLLSEQTFAVYTYHAFLRTATKSHHLSQSMARWVLLFSEYNFIIHYKPGKTNILADALLRRSGYVQSGRHAMGDEDDDECVADDVTAVDVAATSPLHDMISAAYEADKTCHEMTKYLRDPSESTRRQLLHIVAPA</sequence>
<evidence type="ECO:0000313" key="8">
    <source>
        <dbReference type="EMBL" id="POM76863.1"/>
    </source>
</evidence>
<dbReference type="Proteomes" id="UP000237271">
    <property type="component" value="Unassembled WGS sequence"/>
</dbReference>
<dbReference type="InterPro" id="IPR043502">
    <property type="entry name" value="DNA/RNA_pol_sf"/>
</dbReference>
<evidence type="ECO:0000256" key="3">
    <source>
        <dbReference type="ARBA" id="ARBA00022722"/>
    </source>
</evidence>
<dbReference type="GO" id="GO:0003964">
    <property type="term" value="F:RNA-directed DNA polymerase activity"/>
    <property type="evidence" value="ECO:0007669"/>
    <property type="project" value="UniProtKB-KW"/>
</dbReference>
<dbReference type="PANTHER" id="PTHR37984:SF5">
    <property type="entry name" value="PROTEIN NYNRIN-LIKE"/>
    <property type="match status" value="1"/>
</dbReference>
<reference evidence="8 9" key="1">
    <citation type="journal article" date="2017" name="Genome Biol. Evol.">
        <title>Phytophthora megakarya and P. palmivora, closely related causal agents of cacao black pod rot, underwent increases in genome sizes and gene numbers by different mechanisms.</title>
        <authorList>
            <person name="Ali S.S."/>
            <person name="Shao J."/>
            <person name="Lary D.J."/>
            <person name="Kronmiller B."/>
            <person name="Shen D."/>
            <person name="Strem M.D."/>
            <person name="Amoako-Attah I."/>
            <person name="Akrofi A.Y."/>
            <person name="Begoude B.A."/>
            <person name="Ten Hoopen G.M."/>
            <person name="Coulibaly K."/>
            <person name="Kebe B.I."/>
            <person name="Melnick R.L."/>
            <person name="Guiltinan M.J."/>
            <person name="Tyler B.M."/>
            <person name="Meinhardt L.W."/>
            <person name="Bailey B.A."/>
        </authorList>
    </citation>
    <scope>NUCLEOTIDE SEQUENCE [LARGE SCALE GENOMIC DNA]</scope>
    <source>
        <strain evidence="9">sbr112.9</strain>
    </source>
</reference>
<dbReference type="GO" id="GO:0004519">
    <property type="term" value="F:endonuclease activity"/>
    <property type="evidence" value="ECO:0007669"/>
    <property type="project" value="UniProtKB-KW"/>
</dbReference>
<dbReference type="PANTHER" id="PTHR37984">
    <property type="entry name" value="PROTEIN CBG26694"/>
    <property type="match status" value="1"/>
</dbReference>
<dbReference type="OrthoDB" id="2013982at2759"/>
<dbReference type="InterPro" id="IPR043128">
    <property type="entry name" value="Rev_trsase/Diguanyl_cyclase"/>
</dbReference>
<dbReference type="GO" id="GO:0016787">
    <property type="term" value="F:hydrolase activity"/>
    <property type="evidence" value="ECO:0007669"/>
    <property type="project" value="UniProtKB-KW"/>
</dbReference>
<accession>A0A2P4YGD9</accession>
<evidence type="ECO:0000256" key="1">
    <source>
        <dbReference type="ARBA" id="ARBA00022679"/>
    </source>
</evidence>
<protein>
    <submittedName>
        <fullName evidence="8">RxLR effector candidate protein</fullName>
    </submittedName>
</protein>